<evidence type="ECO:0000313" key="2">
    <source>
        <dbReference type="EMBL" id="ROR31731.1"/>
    </source>
</evidence>
<dbReference type="RefSeq" id="WP_123607820.1">
    <property type="nucleotide sequence ID" value="NZ_RJVG01000001.1"/>
</dbReference>
<dbReference type="EMBL" id="RJVG01000001">
    <property type="protein sequence ID" value="ROR31731.1"/>
    <property type="molecule type" value="Genomic_DNA"/>
</dbReference>
<sequence length="221" mass="25716">MNTYRISKRKALIVAFIIICTVILGSIIWSLLLQDETSDTFNPVDQNELTENDDKELLSKEVKEDNIVTGDKVLEKYLEIKNQEYAFLVATNAFLEQDKEELVNWDEILYIKYILSKQDQGVVENIYTINGRLVPLAFINYNHVLDDTCLFQGFSLPYYEARYGFIKDSESSIYGDNIEDIFPLIQSKKENIFTIYEESSFLEKLIYNNEGTLLGYAYIEQ</sequence>
<comment type="caution">
    <text evidence="2">The sequence shown here is derived from an EMBL/GenBank/DDBJ whole genome shotgun (WGS) entry which is preliminary data.</text>
</comment>
<dbReference type="AlphaFoldDB" id="A0A3N1XZQ9"/>
<accession>A0A3N1XZQ9</accession>
<keyword evidence="3" id="KW-1185">Reference proteome</keyword>
<feature type="transmembrane region" description="Helical" evidence="1">
    <location>
        <begin position="12"/>
        <end position="32"/>
    </location>
</feature>
<name>A0A3N1XZQ9_9FIRM</name>
<keyword evidence="1" id="KW-1133">Transmembrane helix</keyword>
<keyword evidence="1" id="KW-0812">Transmembrane</keyword>
<gene>
    <name evidence="2" type="ORF">EDD66_101349</name>
</gene>
<organism evidence="2 3">
    <name type="scientific">Mobilisporobacter senegalensis</name>
    <dbReference type="NCBI Taxonomy" id="1329262"/>
    <lineage>
        <taxon>Bacteria</taxon>
        <taxon>Bacillati</taxon>
        <taxon>Bacillota</taxon>
        <taxon>Clostridia</taxon>
        <taxon>Lachnospirales</taxon>
        <taxon>Lachnospiraceae</taxon>
        <taxon>Mobilisporobacter</taxon>
    </lineage>
</organism>
<proteinExistence type="predicted"/>
<protein>
    <recommendedName>
        <fullName evidence="4">WG repeat protein</fullName>
    </recommendedName>
</protein>
<dbReference type="Proteomes" id="UP000273083">
    <property type="component" value="Unassembled WGS sequence"/>
</dbReference>
<reference evidence="2 3" key="1">
    <citation type="submission" date="2018-11" db="EMBL/GenBank/DDBJ databases">
        <title>Genomic Encyclopedia of Type Strains, Phase IV (KMG-IV): sequencing the most valuable type-strain genomes for metagenomic binning, comparative biology and taxonomic classification.</title>
        <authorList>
            <person name="Goeker M."/>
        </authorList>
    </citation>
    <scope>NUCLEOTIDE SEQUENCE [LARGE SCALE GENOMIC DNA]</scope>
    <source>
        <strain evidence="2 3">DSM 26537</strain>
    </source>
</reference>
<evidence type="ECO:0008006" key="4">
    <source>
        <dbReference type="Google" id="ProtNLM"/>
    </source>
</evidence>
<keyword evidence="1" id="KW-0472">Membrane</keyword>
<evidence type="ECO:0000256" key="1">
    <source>
        <dbReference type="SAM" id="Phobius"/>
    </source>
</evidence>
<evidence type="ECO:0000313" key="3">
    <source>
        <dbReference type="Proteomes" id="UP000273083"/>
    </source>
</evidence>